<evidence type="ECO:0000256" key="1">
    <source>
        <dbReference type="ARBA" id="ARBA00022723"/>
    </source>
</evidence>
<dbReference type="InterPro" id="IPR001584">
    <property type="entry name" value="Integrase_cat-core"/>
</dbReference>
<dbReference type="SUPFAM" id="SSF53098">
    <property type="entry name" value="Ribonuclease H-like"/>
    <property type="match status" value="1"/>
</dbReference>
<dbReference type="InterPro" id="IPR013103">
    <property type="entry name" value="RVT_2"/>
</dbReference>
<dbReference type="GO" id="GO:0015074">
    <property type="term" value="P:DNA integration"/>
    <property type="evidence" value="ECO:0007669"/>
    <property type="project" value="InterPro"/>
</dbReference>
<dbReference type="PANTHER" id="PTHR42648:SF31">
    <property type="entry name" value="RNA-DIRECTED DNA POLYMERASE"/>
    <property type="match status" value="1"/>
</dbReference>
<dbReference type="PANTHER" id="PTHR42648">
    <property type="entry name" value="TRANSPOSASE, PUTATIVE-RELATED"/>
    <property type="match status" value="1"/>
</dbReference>
<evidence type="ECO:0000256" key="2">
    <source>
        <dbReference type="ARBA" id="ARBA00022801"/>
    </source>
</evidence>
<dbReference type="AlphaFoldDB" id="A0AAW2LMF9"/>
<dbReference type="InterPro" id="IPR043502">
    <property type="entry name" value="DNA/RNA_pol_sf"/>
</dbReference>
<accession>A0AAW2LMF9</accession>
<keyword evidence="1" id="KW-0479">Metal-binding</keyword>
<dbReference type="InterPro" id="IPR057670">
    <property type="entry name" value="SH3_retrovirus"/>
</dbReference>
<dbReference type="GO" id="GO:0016787">
    <property type="term" value="F:hydrolase activity"/>
    <property type="evidence" value="ECO:0007669"/>
    <property type="project" value="UniProtKB-KW"/>
</dbReference>
<dbReference type="InterPro" id="IPR039537">
    <property type="entry name" value="Retrotran_Ty1/copia-like"/>
</dbReference>
<protein>
    <submittedName>
        <fullName evidence="5">Mitochondrial protein</fullName>
    </submittedName>
</protein>
<dbReference type="Pfam" id="PF25597">
    <property type="entry name" value="SH3_retrovirus"/>
    <property type="match status" value="1"/>
</dbReference>
<dbReference type="EMBL" id="JACGWJ010000024">
    <property type="protein sequence ID" value="KAL0320330.1"/>
    <property type="molecule type" value="Genomic_DNA"/>
</dbReference>
<keyword evidence="2" id="KW-0378">Hydrolase</keyword>
<evidence type="ECO:0000313" key="5">
    <source>
        <dbReference type="EMBL" id="KAL0320330.1"/>
    </source>
</evidence>
<gene>
    <name evidence="5" type="ORF">Sradi_5294500</name>
</gene>
<evidence type="ECO:0000259" key="4">
    <source>
        <dbReference type="PROSITE" id="PS50994"/>
    </source>
</evidence>
<dbReference type="PROSITE" id="PS50994">
    <property type="entry name" value="INTEGRASE"/>
    <property type="match status" value="1"/>
</dbReference>
<dbReference type="InterPro" id="IPR012337">
    <property type="entry name" value="RNaseH-like_sf"/>
</dbReference>
<dbReference type="InterPro" id="IPR036397">
    <property type="entry name" value="RNaseH_sf"/>
</dbReference>
<name>A0AAW2LMF9_SESRA</name>
<dbReference type="SUPFAM" id="SSF56672">
    <property type="entry name" value="DNA/RNA polymerases"/>
    <property type="match status" value="1"/>
</dbReference>
<dbReference type="GO" id="GO:0003676">
    <property type="term" value="F:nucleic acid binding"/>
    <property type="evidence" value="ECO:0007669"/>
    <property type="project" value="InterPro"/>
</dbReference>
<evidence type="ECO:0000256" key="3">
    <source>
        <dbReference type="SAM" id="MobiDB-lite"/>
    </source>
</evidence>
<dbReference type="GO" id="GO:0046872">
    <property type="term" value="F:metal ion binding"/>
    <property type="evidence" value="ECO:0007669"/>
    <property type="project" value="UniProtKB-KW"/>
</dbReference>
<proteinExistence type="predicted"/>
<sequence>MGDYSRVTWTFLLHHKTQIMPTLSSFFTKIATQFDTKIKSIRTDNGSEFLSLSCHNLLQNLGILHHKTCIYTPQQNGVVERKHRYLLQVARVLMFQSGLPRTFWADSILIATHIINKLPKLNWKTPYELLYNKPPTYDNLKAFGCLCFASNTDPHKSKFDPRAIKCIFIRYVQGQKGYKVYDPDNNVSFVSRDVVFHETAFPYLTFEQLMPQSVSLPTPIPNTDTLSILDPTPIVPTHSGPHQPSSLTDIPRDRPQRQKKPPAWLNDFHCHSTSSLPPVKLKSDGTMDHYKALLVAKGYNQIEDIDYVDRFSLVAKAVTTNDGLLALLVYVDDILITSSTESQIMDVKRFLDMAFTIKDMGRAQYFLGLEFYNSPAGLTVSQHKYTRDIIRDVGLASCKPAKTPLPLGVKFSAHTTPLEDPGPYRRLVGRLLYLSFTRPDIAFGARQLSQYVHQLGQEHMDATLHLVRYLTSGPKQGLFLSTLQLASSHCLL</sequence>
<feature type="domain" description="Integrase catalytic" evidence="4">
    <location>
        <begin position="1"/>
        <end position="134"/>
    </location>
</feature>
<dbReference type="Pfam" id="PF07727">
    <property type="entry name" value="RVT_2"/>
    <property type="match status" value="1"/>
</dbReference>
<organism evidence="5">
    <name type="scientific">Sesamum radiatum</name>
    <name type="common">Black benniseed</name>
    <dbReference type="NCBI Taxonomy" id="300843"/>
    <lineage>
        <taxon>Eukaryota</taxon>
        <taxon>Viridiplantae</taxon>
        <taxon>Streptophyta</taxon>
        <taxon>Embryophyta</taxon>
        <taxon>Tracheophyta</taxon>
        <taxon>Spermatophyta</taxon>
        <taxon>Magnoliopsida</taxon>
        <taxon>eudicotyledons</taxon>
        <taxon>Gunneridae</taxon>
        <taxon>Pentapetalae</taxon>
        <taxon>asterids</taxon>
        <taxon>lamiids</taxon>
        <taxon>Lamiales</taxon>
        <taxon>Pedaliaceae</taxon>
        <taxon>Sesamum</taxon>
    </lineage>
</organism>
<dbReference type="Gene3D" id="3.30.420.10">
    <property type="entry name" value="Ribonuclease H-like superfamily/Ribonuclease H"/>
    <property type="match status" value="1"/>
</dbReference>
<reference evidence="5" key="2">
    <citation type="journal article" date="2024" name="Plant">
        <title>Genomic evolution and insights into agronomic trait innovations of Sesamum species.</title>
        <authorList>
            <person name="Miao H."/>
            <person name="Wang L."/>
            <person name="Qu L."/>
            <person name="Liu H."/>
            <person name="Sun Y."/>
            <person name="Le M."/>
            <person name="Wang Q."/>
            <person name="Wei S."/>
            <person name="Zheng Y."/>
            <person name="Lin W."/>
            <person name="Duan Y."/>
            <person name="Cao H."/>
            <person name="Xiong S."/>
            <person name="Wang X."/>
            <person name="Wei L."/>
            <person name="Li C."/>
            <person name="Ma Q."/>
            <person name="Ju M."/>
            <person name="Zhao R."/>
            <person name="Li G."/>
            <person name="Mu C."/>
            <person name="Tian Q."/>
            <person name="Mei H."/>
            <person name="Zhang T."/>
            <person name="Gao T."/>
            <person name="Zhang H."/>
        </authorList>
    </citation>
    <scope>NUCLEOTIDE SEQUENCE</scope>
    <source>
        <strain evidence="5">G02</strain>
    </source>
</reference>
<feature type="region of interest" description="Disordered" evidence="3">
    <location>
        <begin position="231"/>
        <end position="264"/>
    </location>
</feature>
<comment type="caution">
    <text evidence="5">The sequence shown here is derived from an EMBL/GenBank/DDBJ whole genome shotgun (WGS) entry which is preliminary data.</text>
</comment>
<reference evidence="5" key="1">
    <citation type="submission" date="2020-06" db="EMBL/GenBank/DDBJ databases">
        <authorList>
            <person name="Li T."/>
            <person name="Hu X."/>
            <person name="Zhang T."/>
            <person name="Song X."/>
            <person name="Zhang H."/>
            <person name="Dai N."/>
            <person name="Sheng W."/>
            <person name="Hou X."/>
            <person name="Wei L."/>
        </authorList>
    </citation>
    <scope>NUCLEOTIDE SEQUENCE</scope>
    <source>
        <strain evidence="5">G02</strain>
        <tissue evidence="5">Leaf</tissue>
    </source>
</reference>